<dbReference type="Pfam" id="PF13632">
    <property type="entry name" value="Glyco_trans_2_3"/>
    <property type="match status" value="1"/>
</dbReference>
<evidence type="ECO:0000256" key="5">
    <source>
        <dbReference type="ARBA" id="ARBA00022989"/>
    </source>
</evidence>
<dbReference type="GO" id="GO:0000139">
    <property type="term" value="C:Golgi membrane"/>
    <property type="evidence" value="ECO:0007669"/>
    <property type="project" value="UniProtKB-SubCell"/>
</dbReference>
<dbReference type="AlphaFoldDB" id="A0AAQ3QL82"/>
<dbReference type="GO" id="GO:0099402">
    <property type="term" value="P:plant organ development"/>
    <property type="evidence" value="ECO:0007669"/>
    <property type="project" value="UniProtKB-ARBA"/>
</dbReference>
<keyword evidence="3" id="KW-0808">Transferase</keyword>
<evidence type="ECO:0000313" key="14">
    <source>
        <dbReference type="Proteomes" id="UP001327560"/>
    </source>
</evidence>
<comment type="similarity">
    <text evidence="10">Belongs to the glycosyltransferase 2 family. Plant cellulose synthase-like C subfamily.</text>
</comment>
<dbReference type="InterPro" id="IPR001173">
    <property type="entry name" value="Glyco_trans_2-like"/>
</dbReference>
<dbReference type="PANTHER" id="PTHR32044">
    <property type="entry name" value="GLUCOMANNAN 4-BETA-MANNOSYLTRANSFERASE 9"/>
    <property type="match status" value="1"/>
</dbReference>
<feature type="transmembrane region" description="Helical" evidence="11">
    <location>
        <begin position="655"/>
        <end position="674"/>
    </location>
</feature>
<evidence type="ECO:0000256" key="10">
    <source>
        <dbReference type="ARBA" id="ARBA00061151"/>
    </source>
</evidence>
<evidence type="ECO:0000256" key="8">
    <source>
        <dbReference type="ARBA" id="ARBA00023316"/>
    </source>
</evidence>
<reference evidence="13 14" key="1">
    <citation type="submission" date="2023-10" db="EMBL/GenBank/DDBJ databases">
        <title>Chromosome-scale genome assembly provides insights into flower coloration mechanisms of Canna indica.</title>
        <authorList>
            <person name="Li C."/>
        </authorList>
    </citation>
    <scope>NUCLEOTIDE SEQUENCE [LARGE SCALE GENOMIC DNA]</scope>
    <source>
        <tissue evidence="13">Flower</tissue>
    </source>
</reference>
<evidence type="ECO:0000259" key="12">
    <source>
        <dbReference type="Pfam" id="PF13632"/>
    </source>
</evidence>
<evidence type="ECO:0000256" key="11">
    <source>
        <dbReference type="SAM" id="Phobius"/>
    </source>
</evidence>
<keyword evidence="8" id="KW-0961">Cell wall biogenesis/degradation</keyword>
<dbReference type="EMBL" id="CP136896">
    <property type="protein sequence ID" value="WOL15404.1"/>
    <property type="molecule type" value="Genomic_DNA"/>
</dbReference>
<dbReference type="GO" id="GO:0071555">
    <property type="term" value="P:cell wall organization"/>
    <property type="evidence" value="ECO:0007669"/>
    <property type="project" value="UniProtKB-KW"/>
</dbReference>
<feature type="transmembrane region" description="Helical" evidence="11">
    <location>
        <begin position="130"/>
        <end position="147"/>
    </location>
</feature>
<evidence type="ECO:0000256" key="3">
    <source>
        <dbReference type="ARBA" id="ARBA00022679"/>
    </source>
</evidence>
<sequence>MAPSFDLWGKDAPRGTSVIVKMENPNWSISEISSPDDDEYGVSGNGGWDFAGSGARKGGRGKNAKQITWVLLLKAHNAAGRLTSLASAAVGLASAARRRVATGRTDSDAAASLPDESPVLRTRFYSCIKVFLWLSLLMLGFEVAAYFKGWHLGAAELRELVVLPSSFGVHGLLESLYASWVGIRVEYLAPPLQFLANACVILFLIQSADRLILCLGFFWIRFKKIKPVPKQYIEAAEDLESGANNFPMVLVQIPMCNEKEVYQQSIAAVCNLDWPRTNILIQVLDDSDDPTTQGLIKEEVEKWQQNGAHIVYRHRVLREGYKAGNLKSAMNCSYVKDYEFVAIFDADFQPTLDFLKRTIPHFKDNEELGLVQARWSFVNKDENLLTRLQNINLCFHFEVEQQVNGIFLNFFGFNGTAGVWRIKALEDAGGWLERTTVEDMDIAVRAHLNGWKFIFLNDVECQCELPESYEAYRKQQHRWHSGPMQLFRLCLPDILRSKIGFWKKSNLIFLFFLLRKLILPFYSFTLFCVVLPMTMFVPEAELPAWVVCYIPATMSLLNILPALQSFPFIVPYLLFENTMSVTKFNAMISGLFQLGSAYEWVVTKKSGRSSEGDLYSLAEKTPPKQKGGASAPNLETVAMLDSQPKKESKKKHNRIYRKELALAFLLLTAAARSLLSAQGIHFYFLLFQGISFLLVGLDLIGEQIE</sequence>
<keyword evidence="14" id="KW-1185">Reference proteome</keyword>
<organism evidence="13 14">
    <name type="scientific">Canna indica</name>
    <name type="common">Indian-shot</name>
    <dbReference type="NCBI Taxonomy" id="4628"/>
    <lineage>
        <taxon>Eukaryota</taxon>
        <taxon>Viridiplantae</taxon>
        <taxon>Streptophyta</taxon>
        <taxon>Embryophyta</taxon>
        <taxon>Tracheophyta</taxon>
        <taxon>Spermatophyta</taxon>
        <taxon>Magnoliopsida</taxon>
        <taxon>Liliopsida</taxon>
        <taxon>Zingiberales</taxon>
        <taxon>Cannaceae</taxon>
        <taxon>Canna</taxon>
    </lineage>
</organism>
<dbReference type="Gene3D" id="3.90.550.10">
    <property type="entry name" value="Spore Coat Polysaccharide Biosynthesis Protein SpsA, Chain A"/>
    <property type="match status" value="1"/>
</dbReference>
<dbReference type="Proteomes" id="UP001327560">
    <property type="component" value="Chromosome 7"/>
</dbReference>
<keyword evidence="5 11" id="KW-1133">Transmembrane helix</keyword>
<evidence type="ECO:0000256" key="7">
    <source>
        <dbReference type="ARBA" id="ARBA00023136"/>
    </source>
</evidence>
<comment type="function">
    <text evidence="9">Probable beta-1,4-glucan synthase rather involved in the synthesis of the xyloglucan backbone than cellulose. Seems to work simultaneously with xyloglucan 6-xylosyltransferase. Xyloglucan is a noncellulosic polysaccharides of plant cell wall and consists of a glucan backbone substituted by xylose, galactose and fucose.</text>
</comment>
<dbReference type="GO" id="GO:0016757">
    <property type="term" value="F:glycosyltransferase activity"/>
    <property type="evidence" value="ECO:0007669"/>
    <property type="project" value="UniProtKB-KW"/>
</dbReference>
<dbReference type="SUPFAM" id="SSF53448">
    <property type="entry name" value="Nucleotide-diphospho-sugar transferases"/>
    <property type="match status" value="1"/>
</dbReference>
<comment type="subcellular location">
    <subcellularLocation>
        <location evidence="1">Golgi apparatus membrane</location>
        <topology evidence="1">Multi-pass membrane protein</topology>
    </subcellularLocation>
</comment>
<keyword evidence="2" id="KW-0328">Glycosyltransferase</keyword>
<keyword evidence="6" id="KW-0333">Golgi apparatus</keyword>
<evidence type="ECO:0000313" key="13">
    <source>
        <dbReference type="EMBL" id="WOL15404.1"/>
    </source>
</evidence>
<feature type="transmembrane region" description="Helical" evidence="11">
    <location>
        <begin position="194"/>
        <end position="220"/>
    </location>
</feature>
<dbReference type="PANTHER" id="PTHR32044:SF44">
    <property type="entry name" value="XYLOGLUCAN GLYCOSYLTRANSFERASE 12-RELATED"/>
    <property type="match status" value="1"/>
</dbReference>
<evidence type="ECO:0000256" key="6">
    <source>
        <dbReference type="ARBA" id="ARBA00023034"/>
    </source>
</evidence>
<evidence type="ECO:0000256" key="1">
    <source>
        <dbReference type="ARBA" id="ARBA00004653"/>
    </source>
</evidence>
<dbReference type="GO" id="GO:0048868">
    <property type="term" value="P:pollen tube development"/>
    <property type="evidence" value="ECO:0007669"/>
    <property type="project" value="UniProtKB-ARBA"/>
</dbReference>
<evidence type="ECO:0000256" key="4">
    <source>
        <dbReference type="ARBA" id="ARBA00022692"/>
    </source>
</evidence>
<keyword evidence="4 11" id="KW-0812">Transmembrane</keyword>
<protein>
    <submittedName>
        <fullName evidence="13">Xyloglucan glycosyltransferase 9</fullName>
    </submittedName>
</protein>
<gene>
    <name evidence="13" type="ORF">Cni_G24185</name>
</gene>
<evidence type="ECO:0000256" key="9">
    <source>
        <dbReference type="ARBA" id="ARBA00055179"/>
    </source>
</evidence>
<name>A0AAQ3QL82_9LILI</name>
<feature type="domain" description="Glycosyltransferase 2-like" evidence="12">
    <location>
        <begin position="341"/>
        <end position="547"/>
    </location>
</feature>
<keyword evidence="7 11" id="KW-0472">Membrane</keyword>
<feature type="transmembrane region" description="Helical" evidence="11">
    <location>
        <begin position="544"/>
        <end position="575"/>
    </location>
</feature>
<accession>A0AAQ3QL82</accession>
<dbReference type="FunFam" id="3.90.550.10:FF:000007">
    <property type="entry name" value="probable xyloglucan glycosyltransferase 5"/>
    <property type="match status" value="1"/>
</dbReference>
<dbReference type="InterPro" id="IPR029044">
    <property type="entry name" value="Nucleotide-diphossugar_trans"/>
</dbReference>
<proteinExistence type="inferred from homology"/>
<evidence type="ECO:0000256" key="2">
    <source>
        <dbReference type="ARBA" id="ARBA00022676"/>
    </source>
</evidence>
<feature type="transmembrane region" description="Helical" evidence="11">
    <location>
        <begin position="507"/>
        <end position="532"/>
    </location>
</feature>